<organism evidence="8">
    <name type="scientific">Phakopsora tobravirus B</name>
    <dbReference type="NCBI Taxonomy" id="2592791"/>
    <lineage>
        <taxon>Viruses</taxon>
        <taxon>Riboviria</taxon>
        <taxon>Orthornavirae</taxon>
        <taxon>Kitrinoviricota</taxon>
        <taxon>Alsuviricetes</taxon>
        <taxon>Martellivirales</taxon>
        <taxon>Virgaviridae</taxon>
        <taxon>Tobravirus</taxon>
    </lineage>
</organism>
<evidence type="ECO:0000256" key="3">
    <source>
        <dbReference type="ARBA" id="ARBA00022801"/>
    </source>
</evidence>
<evidence type="ECO:0000313" key="8">
    <source>
        <dbReference type="EMBL" id="QED42900.1"/>
    </source>
</evidence>
<feature type="domain" description="Alphavirus-like MT" evidence="7">
    <location>
        <begin position="91"/>
        <end position="291"/>
    </location>
</feature>
<dbReference type="EMBL" id="MK231027">
    <property type="protein sequence ID" value="QED42900.1"/>
    <property type="molecule type" value="Genomic_RNA"/>
</dbReference>
<name>A0A7G3W8S5_9VIRU</name>
<accession>A0A7G3W8S5</accession>
<dbReference type="InterPro" id="IPR027351">
    <property type="entry name" value="(+)RNA_virus_helicase_core_dom"/>
</dbReference>
<evidence type="ECO:0000256" key="1">
    <source>
        <dbReference type="ARBA" id="ARBA00022679"/>
    </source>
</evidence>
<dbReference type="GO" id="GO:0005524">
    <property type="term" value="F:ATP binding"/>
    <property type="evidence" value="ECO:0007669"/>
    <property type="project" value="UniProtKB-KW"/>
</dbReference>
<sequence length="1124" mass="125446">MATVKEHDITVTLQELKEEFGLSDQEMEQFIAAEVTAGTSALRSAGVNLNMGLKVADSRSKVTKIPACFSGKLSGESQLDIKRMYPDFEITFTQEQHQAHAVAACCRMLDRMLLKKRIPAGQSILSVGGNYEYELLHSAEPVHSCTPHYSLVGDVKEAAREVQRMARLRGRIVHKDTSEAVRARIRGFMREPSPWRCEKLAQDCQHPADTVMVAHVYDMSLEQLVQTMLSHDSKLLLGCMILSNDMLVADKGDLPSVDGYYYHDGGYVYYGFKNEAQWQYKHRWAELRRFAFGGSVIQHAGRQAFYSITERRGDTIFYTITLAPIAVPQVPLKLEWKVGEAKRAVVNGFVLSDVNRTNPRRVLVPQQFSYPYESFVKSLSYATEKMEKGSFSLEDLQRKVRAIFSDMTINSVRVAGYEKLEDEQMAYFLANVGVLAALAVNKSAIAEHTVIGVVRELRASAEDKLVTKLSKTLSRVLHQPFPNSSPVHVYWSRFMTFLTEFPNEILGRINWEIDPGYRTAMSASGFRHADRRVTIASTGVNPEFKDQDVLGLLSSAAACSDEMALVLAEAAATVNPHPALLQWAANLRARFDLEVNEIARRADAEQMDRLQDPTLRNAAPEHGKLFEPSPRTGSSAHGTLVPPAESVRDKALASGVMLDDVDEVEEFSQDLETVNAVADAAIDEAVYLIRAEEQKILGECLKNFEQVTTNRLPDDIKVKVHGKLNFDPDFWLVDESGCLPGTSMYGIVVNSKDRFFPYAAVYVADSHTIVRVVAKCVDGVYSHYVLDTNGSPVSGLCMTTTNLEIFNGPVIVSNMEAAKQRSLPIGFKLVFVEGVPGCGKTHYIIHSVPADGVVIACGRENADTTRQRVVELAEQRRDVGLEHLAFKNPQRYIRTLDSALMRPSCGARSVMFLDECFQDHAGKFWACIKLWGVSAVQALGDSQQIPFIDRNATGKCTMPRLSHWNLRVGKYITRRCPKDATMAVAGFYNYCIRSTSQLTNSLSLELSTVMPPLLSGWKYLTMYQEDKATLKKRGYGEVNTVAEVQGQTYERVALVRLQERLQPLFNSEAQVDVALTRHTSAFIYYAPDSRGDLVEKLIKETKVNISLIDKYGDTASAGKRIFDV</sequence>
<gene>
    <name evidence="8" type="primary">ORF1</name>
</gene>
<proteinExistence type="predicted"/>
<feature type="region of interest" description="Disordered" evidence="5">
    <location>
        <begin position="621"/>
        <end position="641"/>
    </location>
</feature>
<dbReference type="GO" id="GO:0008174">
    <property type="term" value="F:mRNA methyltransferase activity"/>
    <property type="evidence" value="ECO:0007669"/>
    <property type="project" value="UniProtKB-UniRule"/>
</dbReference>
<evidence type="ECO:0000256" key="2">
    <source>
        <dbReference type="ARBA" id="ARBA00022741"/>
    </source>
</evidence>
<evidence type="ECO:0000256" key="5">
    <source>
        <dbReference type="SAM" id="MobiDB-lite"/>
    </source>
</evidence>
<keyword evidence="2" id="KW-0547">Nucleotide-binding</keyword>
<dbReference type="PROSITE" id="PS51743">
    <property type="entry name" value="ALPHAVIRUS_MT"/>
    <property type="match status" value="1"/>
</dbReference>
<reference evidence="8" key="1">
    <citation type="submission" date="2018-11" db="EMBL/GenBank/DDBJ databases">
        <authorList>
            <person name="Jo Y."/>
            <person name="Cho W.K."/>
        </authorList>
    </citation>
    <scope>NUCLEOTIDE SEQUENCE</scope>
    <source>
        <strain evidence="8">Won</strain>
    </source>
</reference>
<dbReference type="InterPro" id="IPR027417">
    <property type="entry name" value="P-loop_NTPase"/>
</dbReference>
<dbReference type="GO" id="GO:0016787">
    <property type="term" value="F:hydrolase activity"/>
    <property type="evidence" value="ECO:0007669"/>
    <property type="project" value="UniProtKB-KW"/>
</dbReference>
<dbReference type="GO" id="GO:0003723">
    <property type="term" value="F:RNA binding"/>
    <property type="evidence" value="ECO:0007669"/>
    <property type="project" value="InterPro"/>
</dbReference>
<keyword evidence="4" id="KW-0067">ATP-binding</keyword>
<protein>
    <submittedName>
        <fullName evidence="8">Putative RdRp</fullName>
    </submittedName>
</protein>
<feature type="domain" description="(+)RNA virus helicase C-terminal" evidence="6">
    <location>
        <begin position="807"/>
        <end position="1119"/>
    </location>
</feature>
<dbReference type="InterPro" id="IPR002588">
    <property type="entry name" value="Alphavirus-like_MT_dom"/>
</dbReference>
<dbReference type="GO" id="GO:0006396">
    <property type="term" value="P:RNA processing"/>
    <property type="evidence" value="ECO:0007669"/>
    <property type="project" value="InterPro"/>
</dbReference>
<dbReference type="PROSITE" id="PS51657">
    <property type="entry name" value="PSRV_HELICASE"/>
    <property type="match status" value="1"/>
</dbReference>
<dbReference type="Pfam" id="PF01660">
    <property type="entry name" value="Vmethyltransf"/>
    <property type="match status" value="1"/>
</dbReference>
<dbReference type="Pfam" id="PF01443">
    <property type="entry name" value="Viral_helicase1"/>
    <property type="match status" value="1"/>
</dbReference>
<dbReference type="SUPFAM" id="SSF52540">
    <property type="entry name" value="P-loop containing nucleoside triphosphate hydrolases"/>
    <property type="match status" value="1"/>
</dbReference>
<evidence type="ECO:0000256" key="4">
    <source>
        <dbReference type="ARBA" id="ARBA00022840"/>
    </source>
</evidence>
<dbReference type="Gene3D" id="3.40.50.300">
    <property type="entry name" value="P-loop containing nucleotide triphosphate hydrolases"/>
    <property type="match status" value="2"/>
</dbReference>
<evidence type="ECO:0000259" key="7">
    <source>
        <dbReference type="PROSITE" id="PS51743"/>
    </source>
</evidence>
<evidence type="ECO:0000259" key="6">
    <source>
        <dbReference type="PROSITE" id="PS51657"/>
    </source>
</evidence>
<dbReference type="GO" id="GO:0016556">
    <property type="term" value="P:mRNA modification"/>
    <property type="evidence" value="ECO:0007669"/>
    <property type="project" value="InterPro"/>
</dbReference>
<keyword evidence="3" id="KW-0378">Hydrolase</keyword>
<keyword evidence="1" id="KW-0808">Transferase</keyword>